<evidence type="ECO:0000256" key="3">
    <source>
        <dbReference type="ARBA" id="ARBA00007588"/>
    </source>
</evidence>
<keyword evidence="5" id="KW-0285">Flavoprotein</keyword>
<evidence type="ECO:0000313" key="12">
    <source>
        <dbReference type="EMBL" id="KAF2099180.1"/>
    </source>
</evidence>
<evidence type="ECO:0000256" key="1">
    <source>
        <dbReference type="ARBA" id="ARBA00001974"/>
    </source>
</evidence>
<sequence>MEHHIYDVLVIGAGPCGLAVAARLCERTPSALFTDDEHRRYHWIQRHSGRMSIMNRKNGMVAKARRPFKQPYSVLVLDAEGDEWLSRWNRLFKLFEIKTLRSPMFFHVDPKDRDALLEFAHQEGRQAECDEITGCVGKERSGHQKKKERKRTGPREPTVEERDRKDYFTPSRKLFADQCKRIVHNYCLDDGLVKQEIVEDLDYTDCEDEHGERLFIVRTNKQIHRARIVVLAIGPGNPPRIPGLLPTERIQGACHAMQAREFPDPVLKAKIEQRHTTNVLVVGGGLTSAQITDLALRCGVTKVWHVLRSQLKVKPFDLNLEWLGKFRNFEQASFWSANSDEERLQHIQAARNGGSITPKYHKILKSHMARGKLSLVTNTTVKSRTWDPETKTWQVQTKPHIDLPPLDYIYYATGIQTDIDALPWLQTMQSKYPIQCRGGLPCINDDLMWNSHVPLFVSGRLGALKIGPGAANLAGARSGAERIAWSIADILGEDEKDPSPEAESESEFDG</sequence>
<evidence type="ECO:0000256" key="10">
    <source>
        <dbReference type="ARBA" id="ARBA00049248"/>
    </source>
</evidence>
<keyword evidence="6" id="KW-0274">FAD</keyword>
<feature type="region of interest" description="Disordered" evidence="11">
    <location>
        <begin position="491"/>
        <end position="510"/>
    </location>
</feature>
<evidence type="ECO:0000256" key="4">
    <source>
        <dbReference type="ARBA" id="ARBA00012881"/>
    </source>
</evidence>
<protein>
    <recommendedName>
        <fullName evidence="4">L-ornithine N(5)-monooxygenase [NAD(P)H]</fullName>
        <ecNumber evidence="4">1.14.13.196</ecNumber>
    </recommendedName>
</protein>
<reference evidence="12" key="1">
    <citation type="journal article" date="2020" name="Stud. Mycol.">
        <title>101 Dothideomycetes genomes: a test case for predicting lifestyles and emergence of pathogens.</title>
        <authorList>
            <person name="Haridas S."/>
            <person name="Albert R."/>
            <person name="Binder M."/>
            <person name="Bloem J."/>
            <person name="Labutti K."/>
            <person name="Salamov A."/>
            <person name="Andreopoulos B."/>
            <person name="Baker S."/>
            <person name="Barry K."/>
            <person name="Bills G."/>
            <person name="Bluhm B."/>
            <person name="Cannon C."/>
            <person name="Castanera R."/>
            <person name="Culley D."/>
            <person name="Daum C."/>
            <person name="Ezra D."/>
            <person name="Gonzalez J."/>
            <person name="Henrissat B."/>
            <person name="Kuo A."/>
            <person name="Liang C."/>
            <person name="Lipzen A."/>
            <person name="Lutzoni F."/>
            <person name="Magnuson J."/>
            <person name="Mondo S."/>
            <person name="Nolan M."/>
            <person name="Ohm R."/>
            <person name="Pangilinan J."/>
            <person name="Park H.-J."/>
            <person name="Ramirez L."/>
            <person name="Alfaro M."/>
            <person name="Sun H."/>
            <person name="Tritt A."/>
            <person name="Yoshinaga Y."/>
            <person name="Zwiers L.-H."/>
            <person name="Turgeon B."/>
            <person name="Goodwin S."/>
            <person name="Spatafora J."/>
            <person name="Crous P."/>
            <person name="Grigoriev I."/>
        </authorList>
    </citation>
    <scope>NUCLEOTIDE SEQUENCE</scope>
    <source>
        <strain evidence="12">CBS 133067</strain>
    </source>
</reference>
<evidence type="ECO:0000256" key="9">
    <source>
        <dbReference type="ARBA" id="ARBA00047598"/>
    </source>
</evidence>
<evidence type="ECO:0000256" key="7">
    <source>
        <dbReference type="ARBA" id="ARBA00022857"/>
    </source>
</evidence>
<evidence type="ECO:0000313" key="13">
    <source>
        <dbReference type="Proteomes" id="UP000799772"/>
    </source>
</evidence>
<dbReference type="PANTHER" id="PTHR38663">
    <property type="match status" value="1"/>
</dbReference>
<proteinExistence type="inferred from homology"/>
<comment type="catalytic activity">
    <reaction evidence="9">
        <text>L-ornithine + NADPH + O2 = N(5)-hydroxy-L-ornithine + NADP(+) + H2O</text>
        <dbReference type="Rhea" id="RHEA:41508"/>
        <dbReference type="ChEBI" id="CHEBI:15377"/>
        <dbReference type="ChEBI" id="CHEBI:15379"/>
        <dbReference type="ChEBI" id="CHEBI:46911"/>
        <dbReference type="ChEBI" id="CHEBI:57783"/>
        <dbReference type="ChEBI" id="CHEBI:58349"/>
        <dbReference type="ChEBI" id="CHEBI:78275"/>
        <dbReference type="EC" id="1.14.13.196"/>
    </reaction>
</comment>
<dbReference type="Proteomes" id="UP000799772">
    <property type="component" value="Unassembled WGS sequence"/>
</dbReference>
<evidence type="ECO:0000256" key="5">
    <source>
        <dbReference type="ARBA" id="ARBA00022630"/>
    </source>
</evidence>
<organism evidence="12 13">
    <name type="scientific">Rhizodiscina lignyota</name>
    <dbReference type="NCBI Taxonomy" id="1504668"/>
    <lineage>
        <taxon>Eukaryota</taxon>
        <taxon>Fungi</taxon>
        <taxon>Dikarya</taxon>
        <taxon>Ascomycota</taxon>
        <taxon>Pezizomycotina</taxon>
        <taxon>Dothideomycetes</taxon>
        <taxon>Pleosporomycetidae</taxon>
        <taxon>Aulographales</taxon>
        <taxon>Rhizodiscinaceae</taxon>
        <taxon>Rhizodiscina</taxon>
    </lineage>
</organism>
<evidence type="ECO:0000256" key="8">
    <source>
        <dbReference type="ARBA" id="ARBA00023002"/>
    </source>
</evidence>
<comment type="catalytic activity">
    <reaction evidence="10">
        <text>L-ornithine + NADH + O2 = N(5)-hydroxy-L-ornithine + NAD(+) + H2O</text>
        <dbReference type="Rhea" id="RHEA:41512"/>
        <dbReference type="ChEBI" id="CHEBI:15377"/>
        <dbReference type="ChEBI" id="CHEBI:15379"/>
        <dbReference type="ChEBI" id="CHEBI:46911"/>
        <dbReference type="ChEBI" id="CHEBI:57540"/>
        <dbReference type="ChEBI" id="CHEBI:57945"/>
        <dbReference type="ChEBI" id="CHEBI:78275"/>
        <dbReference type="EC" id="1.14.13.196"/>
    </reaction>
</comment>
<name>A0A9P4IH43_9PEZI</name>
<accession>A0A9P4IH43</accession>
<dbReference type="InterPro" id="IPR025700">
    <property type="entry name" value="Lys/Orn_oxygenase"/>
</dbReference>
<dbReference type="GO" id="GO:0016491">
    <property type="term" value="F:oxidoreductase activity"/>
    <property type="evidence" value="ECO:0007669"/>
    <property type="project" value="UniProtKB-KW"/>
</dbReference>
<dbReference type="SUPFAM" id="SSF51905">
    <property type="entry name" value="FAD/NAD(P)-binding domain"/>
    <property type="match status" value="1"/>
</dbReference>
<feature type="compositionally biased region" description="Basic and acidic residues" evidence="11">
    <location>
        <begin position="151"/>
        <end position="162"/>
    </location>
</feature>
<feature type="region of interest" description="Disordered" evidence="11">
    <location>
        <begin position="138"/>
        <end position="162"/>
    </location>
</feature>
<comment type="similarity">
    <text evidence="3">Belongs to the lysine N(6)-hydroxylase/L-ornithine N(5)-oxygenase family.</text>
</comment>
<dbReference type="EMBL" id="ML978126">
    <property type="protein sequence ID" value="KAF2099180.1"/>
    <property type="molecule type" value="Genomic_DNA"/>
</dbReference>
<dbReference type="PANTHER" id="PTHR38663:SF1">
    <property type="entry name" value="L-ORNITHINE N(5)-MONOOXYGENASE"/>
    <property type="match status" value="1"/>
</dbReference>
<keyword evidence="8" id="KW-0560">Oxidoreductase</keyword>
<dbReference type="AlphaFoldDB" id="A0A9P4IH43"/>
<keyword evidence="7" id="KW-0521">NADP</keyword>
<dbReference type="Pfam" id="PF13434">
    <property type="entry name" value="Lys_Orn_oxgnase"/>
    <property type="match status" value="1"/>
</dbReference>
<comment type="caution">
    <text evidence="12">The sequence shown here is derived from an EMBL/GenBank/DDBJ whole genome shotgun (WGS) entry which is preliminary data.</text>
</comment>
<dbReference type="InterPro" id="IPR036188">
    <property type="entry name" value="FAD/NAD-bd_sf"/>
</dbReference>
<gene>
    <name evidence="12" type="ORF">NA57DRAFT_66276</name>
</gene>
<keyword evidence="13" id="KW-1185">Reference proteome</keyword>
<comment type="cofactor">
    <cofactor evidence="1">
        <name>FAD</name>
        <dbReference type="ChEBI" id="CHEBI:57692"/>
    </cofactor>
</comment>
<evidence type="ECO:0000256" key="11">
    <source>
        <dbReference type="SAM" id="MobiDB-lite"/>
    </source>
</evidence>
<dbReference type="OrthoDB" id="76038at2759"/>
<evidence type="ECO:0000256" key="6">
    <source>
        <dbReference type="ARBA" id="ARBA00022827"/>
    </source>
</evidence>
<comment type="pathway">
    <text evidence="2">Siderophore biosynthesis.</text>
</comment>
<evidence type="ECO:0000256" key="2">
    <source>
        <dbReference type="ARBA" id="ARBA00004924"/>
    </source>
</evidence>
<dbReference type="Gene3D" id="3.50.50.60">
    <property type="entry name" value="FAD/NAD(P)-binding domain"/>
    <property type="match status" value="1"/>
</dbReference>
<dbReference type="EC" id="1.14.13.196" evidence="4"/>